<protein>
    <submittedName>
        <fullName evidence="3">Protein phosphatase, Mg2+/Mn2+ dependent, 1F</fullName>
    </submittedName>
</protein>
<dbReference type="CDD" id="cd00143">
    <property type="entry name" value="PP2Cc"/>
    <property type="match status" value="1"/>
</dbReference>
<feature type="compositionally biased region" description="Pro residues" evidence="1">
    <location>
        <begin position="358"/>
        <end position="378"/>
    </location>
</feature>
<dbReference type="Gene3D" id="3.60.40.10">
    <property type="entry name" value="PPM-type phosphatase domain"/>
    <property type="match status" value="1"/>
</dbReference>
<evidence type="ECO:0000313" key="3">
    <source>
        <dbReference type="Ensembl" id="ENSNMLP00000029485.1"/>
    </source>
</evidence>
<dbReference type="AlphaFoldDB" id="A0A8C6U4B3"/>
<sequence>MEANEEANEEACSFLSRFTEEFPAALDQGTALPLRPVSRRVSEEELQGESVELGLRLLSDRGAPSALAALLIHSAVSELLQNDLTALHCPLEDEQPVLLESERVQLLFLNALINSALHWRCSLPALPAVRPRLVSIHAIKNSRRKMEDRHVALPHFSEMFGLSDGVERSFFAVLDGHGGVDAAAFAAVQLPVVLSRQQNLQTNPEEALTQALTETDLMLQRKATRERLRGGSTAVAALFQGQRLLLAWLGDSQALLVRCGREEEVMEVHKPEREDERQRIEQLGGCVTFMGCWRVNGTYAVSRALGDFEQRPYVSSEADVVSLELRGDEDYLLLACDGFFDSVRPSSVPGLVLEALRSPPPSDAPPSEAPPSEAPPSDPQRAALTVAQTLVSRAKDEGSSDNITVMLVFLKPPLQILQESI</sequence>
<reference evidence="3" key="1">
    <citation type="submission" date="2025-08" db="UniProtKB">
        <authorList>
            <consortium name="Ensembl"/>
        </authorList>
    </citation>
    <scope>IDENTIFICATION</scope>
</reference>
<dbReference type="Ensembl" id="ENSNMLT00000032876.1">
    <property type="protein sequence ID" value="ENSNMLP00000029485.1"/>
    <property type="gene ID" value="ENSNMLG00000018636.1"/>
</dbReference>
<name>A0A8C6U4B3_9GOBI</name>
<keyword evidence="4" id="KW-1185">Reference proteome</keyword>
<dbReference type="GO" id="GO:0005829">
    <property type="term" value="C:cytosol"/>
    <property type="evidence" value="ECO:0007669"/>
    <property type="project" value="TreeGrafter"/>
</dbReference>
<dbReference type="Proteomes" id="UP000694523">
    <property type="component" value="Unplaced"/>
</dbReference>
<evidence type="ECO:0000259" key="2">
    <source>
        <dbReference type="PROSITE" id="PS51746"/>
    </source>
</evidence>
<dbReference type="PROSITE" id="PS51746">
    <property type="entry name" value="PPM_2"/>
    <property type="match status" value="1"/>
</dbReference>
<evidence type="ECO:0000313" key="4">
    <source>
        <dbReference type="Proteomes" id="UP000694523"/>
    </source>
</evidence>
<feature type="domain" description="PPM-type phosphatase" evidence="2">
    <location>
        <begin position="133"/>
        <end position="410"/>
    </location>
</feature>
<reference evidence="3" key="2">
    <citation type="submission" date="2025-09" db="UniProtKB">
        <authorList>
            <consortium name="Ensembl"/>
        </authorList>
    </citation>
    <scope>IDENTIFICATION</scope>
</reference>
<dbReference type="SMART" id="SM00332">
    <property type="entry name" value="PP2Cc"/>
    <property type="match status" value="1"/>
</dbReference>
<proteinExistence type="predicted"/>
<dbReference type="InterPro" id="IPR015655">
    <property type="entry name" value="PP2C"/>
</dbReference>
<dbReference type="PANTHER" id="PTHR13832">
    <property type="entry name" value="PROTEIN PHOSPHATASE 2C"/>
    <property type="match status" value="1"/>
</dbReference>
<feature type="region of interest" description="Disordered" evidence="1">
    <location>
        <begin position="353"/>
        <end position="381"/>
    </location>
</feature>
<dbReference type="GO" id="GO:0005634">
    <property type="term" value="C:nucleus"/>
    <property type="evidence" value="ECO:0007669"/>
    <property type="project" value="TreeGrafter"/>
</dbReference>
<dbReference type="SUPFAM" id="SSF81606">
    <property type="entry name" value="PP2C-like"/>
    <property type="match status" value="1"/>
</dbReference>
<evidence type="ECO:0000256" key="1">
    <source>
        <dbReference type="SAM" id="MobiDB-lite"/>
    </source>
</evidence>
<accession>A0A8C6U4B3</accession>
<organism evidence="3 4">
    <name type="scientific">Neogobius melanostomus</name>
    <name type="common">round goby</name>
    <dbReference type="NCBI Taxonomy" id="47308"/>
    <lineage>
        <taxon>Eukaryota</taxon>
        <taxon>Metazoa</taxon>
        <taxon>Chordata</taxon>
        <taxon>Craniata</taxon>
        <taxon>Vertebrata</taxon>
        <taxon>Euteleostomi</taxon>
        <taxon>Actinopterygii</taxon>
        <taxon>Neopterygii</taxon>
        <taxon>Teleostei</taxon>
        <taxon>Neoteleostei</taxon>
        <taxon>Acanthomorphata</taxon>
        <taxon>Gobiaria</taxon>
        <taxon>Gobiiformes</taxon>
        <taxon>Gobioidei</taxon>
        <taxon>Gobiidae</taxon>
        <taxon>Benthophilinae</taxon>
        <taxon>Neogobiini</taxon>
        <taxon>Neogobius</taxon>
    </lineage>
</organism>
<dbReference type="GO" id="GO:0004722">
    <property type="term" value="F:protein serine/threonine phosphatase activity"/>
    <property type="evidence" value="ECO:0007669"/>
    <property type="project" value="InterPro"/>
</dbReference>
<dbReference type="PANTHER" id="PTHR13832:SF233">
    <property type="entry name" value="PROTEIN PHOSPHATASE 1F"/>
    <property type="match status" value="1"/>
</dbReference>
<dbReference type="SMART" id="SM00331">
    <property type="entry name" value="PP2C_SIG"/>
    <property type="match status" value="1"/>
</dbReference>
<dbReference type="InterPro" id="IPR036457">
    <property type="entry name" value="PPM-type-like_dom_sf"/>
</dbReference>
<dbReference type="Pfam" id="PF00481">
    <property type="entry name" value="PP2C"/>
    <property type="match status" value="1"/>
</dbReference>
<dbReference type="InterPro" id="IPR001932">
    <property type="entry name" value="PPM-type_phosphatase-like_dom"/>
</dbReference>